<gene>
    <name evidence="4" type="ORF">J5A65_01120</name>
</gene>
<keyword evidence="5" id="KW-1185">Reference proteome</keyword>
<comment type="cofactor">
    <cofactor evidence="1">
        <name>a divalent metal cation</name>
        <dbReference type="ChEBI" id="CHEBI:60240"/>
    </cofactor>
</comment>
<sequence length="69" mass="8022">MNKPHDKQFNTTIARIRVNIEHCIAQLKTWRSLSHGYRGPLNKLPGIIQIVTHLEILRTYTLKTLMNNA</sequence>
<name>A0ABX7Y6D8_9ACTN</name>
<dbReference type="EMBL" id="CP072384">
    <property type="protein sequence ID" value="QUC08382.1"/>
    <property type="molecule type" value="Genomic_DNA"/>
</dbReference>
<accession>A0ABX7Y6D8</accession>
<dbReference type="RefSeq" id="WP_212324216.1">
    <property type="nucleotide sequence ID" value="NZ_AP024463.1"/>
</dbReference>
<protein>
    <recommendedName>
        <fullName evidence="3">DDE Tnp4 domain-containing protein</fullName>
    </recommendedName>
</protein>
<keyword evidence="2" id="KW-0479">Metal-binding</keyword>
<evidence type="ECO:0000256" key="1">
    <source>
        <dbReference type="ARBA" id="ARBA00001968"/>
    </source>
</evidence>
<dbReference type="InterPro" id="IPR027806">
    <property type="entry name" value="HARBI1_dom"/>
</dbReference>
<dbReference type="Proteomes" id="UP000678513">
    <property type="component" value="Chromosome"/>
</dbReference>
<feature type="domain" description="DDE Tnp4" evidence="3">
    <location>
        <begin position="3"/>
        <end position="54"/>
    </location>
</feature>
<evidence type="ECO:0000259" key="3">
    <source>
        <dbReference type="Pfam" id="PF13359"/>
    </source>
</evidence>
<proteinExistence type="predicted"/>
<evidence type="ECO:0000313" key="4">
    <source>
        <dbReference type="EMBL" id="QUC08382.1"/>
    </source>
</evidence>
<evidence type="ECO:0000313" key="5">
    <source>
        <dbReference type="Proteomes" id="UP000678513"/>
    </source>
</evidence>
<reference evidence="4 5" key="1">
    <citation type="submission" date="2021-03" db="EMBL/GenBank/DDBJ databases">
        <title>Human Oral Microbial Genomes.</title>
        <authorList>
            <person name="Johnston C.D."/>
            <person name="Chen T."/>
            <person name="Dewhirst F.E."/>
        </authorList>
    </citation>
    <scope>NUCLEOTIDE SEQUENCE [LARGE SCALE GENOMIC DNA]</scope>
    <source>
        <strain evidence="4 5">DSMZ 100122</strain>
    </source>
</reference>
<organism evidence="4 5">
    <name type="scientific">Arachnia rubra</name>
    <dbReference type="NCBI Taxonomy" id="1547448"/>
    <lineage>
        <taxon>Bacteria</taxon>
        <taxon>Bacillati</taxon>
        <taxon>Actinomycetota</taxon>
        <taxon>Actinomycetes</taxon>
        <taxon>Propionibacteriales</taxon>
        <taxon>Propionibacteriaceae</taxon>
        <taxon>Arachnia</taxon>
    </lineage>
</organism>
<evidence type="ECO:0000256" key="2">
    <source>
        <dbReference type="ARBA" id="ARBA00022723"/>
    </source>
</evidence>
<dbReference type="Pfam" id="PF13359">
    <property type="entry name" value="DDE_Tnp_4"/>
    <property type="match status" value="1"/>
</dbReference>